<keyword evidence="3" id="KW-1185">Reference proteome</keyword>
<organism evidence="1 3">
    <name type="scientific">Medicago truncatula</name>
    <name type="common">Barrel medic</name>
    <name type="synonym">Medicago tribuloides</name>
    <dbReference type="NCBI Taxonomy" id="3880"/>
    <lineage>
        <taxon>Eukaryota</taxon>
        <taxon>Viridiplantae</taxon>
        <taxon>Streptophyta</taxon>
        <taxon>Embryophyta</taxon>
        <taxon>Tracheophyta</taxon>
        <taxon>Spermatophyta</taxon>
        <taxon>Magnoliopsida</taxon>
        <taxon>eudicotyledons</taxon>
        <taxon>Gunneridae</taxon>
        <taxon>Pentapetalae</taxon>
        <taxon>rosids</taxon>
        <taxon>fabids</taxon>
        <taxon>Fabales</taxon>
        <taxon>Fabaceae</taxon>
        <taxon>Papilionoideae</taxon>
        <taxon>50 kb inversion clade</taxon>
        <taxon>NPAAA clade</taxon>
        <taxon>Hologalegina</taxon>
        <taxon>IRL clade</taxon>
        <taxon>Trifolieae</taxon>
        <taxon>Medicago</taxon>
    </lineage>
</organism>
<evidence type="ECO:0000313" key="1">
    <source>
        <dbReference type="EMBL" id="KEH16692.1"/>
    </source>
</evidence>
<protein>
    <submittedName>
        <fullName evidence="1 2">Uncharacterized protein</fullName>
    </submittedName>
</protein>
<reference evidence="1 3" key="1">
    <citation type="journal article" date="2011" name="Nature">
        <title>The Medicago genome provides insight into the evolution of rhizobial symbioses.</title>
        <authorList>
            <person name="Young N.D."/>
            <person name="Debelle F."/>
            <person name="Oldroyd G.E."/>
            <person name="Geurts R."/>
            <person name="Cannon S.B."/>
            <person name="Udvardi M.K."/>
            <person name="Benedito V.A."/>
            <person name="Mayer K.F."/>
            <person name="Gouzy J."/>
            <person name="Schoof H."/>
            <person name="Van de Peer Y."/>
            <person name="Proost S."/>
            <person name="Cook D.R."/>
            <person name="Meyers B.C."/>
            <person name="Spannagl M."/>
            <person name="Cheung F."/>
            <person name="De Mita S."/>
            <person name="Krishnakumar V."/>
            <person name="Gundlach H."/>
            <person name="Zhou S."/>
            <person name="Mudge J."/>
            <person name="Bharti A.K."/>
            <person name="Murray J.D."/>
            <person name="Naoumkina M.A."/>
            <person name="Rosen B."/>
            <person name="Silverstein K.A."/>
            <person name="Tang H."/>
            <person name="Rombauts S."/>
            <person name="Zhao P.X."/>
            <person name="Zhou P."/>
            <person name="Barbe V."/>
            <person name="Bardou P."/>
            <person name="Bechner M."/>
            <person name="Bellec A."/>
            <person name="Berger A."/>
            <person name="Berges H."/>
            <person name="Bidwell S."/>
            <person name="Bisseling T."/>
            <person name="Choisne N."/>
            <person name="Couloux A."/>
            <person name="Denny R."/>
            <person name="Deshpande S."/>
            <person name="Dai X."/>
            <person name="Doyle J.J."/>
            <person name="Dudez A.M."/>
            <person name="Farmer A.D."/>
            <person name="Fouteau S."/>
            <person name="Franken C."/>
            <person name="Gibelin C."/>
            <person name="Gish J."/>
            <person name="Goldstein S."/>
            <person name="Gonzalez A.J."/>
            <person name="Green P.J."/>
            <person name="Hallab A."/>
            <person name="Hartog M."/>
            <person name="Hua A."/>
            <person name="Humphray S.J."/>
            <person name="Jeong D.H."/>
            <person name="Jing Y."/>
            <person name="Jocker A."/>
            <person name="Kenton S.M."/>
            <person name="Kim D.J."/>
            <person name="Klee K."/>
            <person name="Lai H."/>
            <person name="Lang C."/>
            <person name="Lin S."/>
            <person name="Macmil S.L."/>
            <person name="Magdelenat G."/>
            <person name="Matthews L."/>
            <person name="McCorrison J."/>
            <person name="Monaghan E.L."/>
            <person name="Mun J.H."/>
            <person name="Najar F.Z."/>
            <person name="Nicholson C."/>
            <person name="Noirot C."/>
            <person name="O'Bleness M."/>
            <person name="Paule C.R."/>
            <person name="Poulain J."/>
            <person name="Prion F."/>
            <person name="Qin B."/>
            <person name="Qu C."/>
            <person name="Retzel E.F."/>
            <person name="Riddle C."/>
            <person name="Sallet E."/>
            <person name="Samain S."/>
            <person name="Samson N."/>
            <person name="Sanders I."/>
            <person name="Saurat O."/>
            <person name="Scarpelli C."/>
            <person name="Schiex T."/>
            <person name="Segurens B."/>
            <person name="Severin A.J."/>
            <person name="Sherrier D.J."/>
            <person name="Shi R."/>
            <person name="Sims S."/>
            <person name="Singer S.R."/>
            <person name="Sinharoy S."/>
            <person name="Sterck L."/>
            <person name="Viollet A."/>
            <person name="Wang B.B."/>
            <person name="Wang K."/>
            <person name="Wang M."/>
            <person name="Wang X."/>
            <person name="Warfsmann J."/>
            <person name="Weissenbach J."/>
            <person name="White D.D."/>
            <person name="White J.D."/>
            <person name="Wiley G.B."/>
            <person name="Wincker P."/>
            <person name="Xing Y."/>
            <person name="Yang L."/>
            <person name="Yao Z."/>
            <person name="Ying F."/>
            <person name="Zhai J."/>
            <person name="Zhou L."/>
            <person name="Zuber A."/>
            <person name="Denarie J."/>
            <person name="Dixon R.A."/>
            <person name="May G.D."/>
            <person name="Schwartz D.C."/>
            <person name="Rogers J."/>
            <person name="Quetier F."/>
            <person name="Town C.D."/>
            <person name="Roe B.A."/>
        </authorList>
    </citation>
    <scope>NUCLEOTIDE SEQUENCE [LARGE SCALE GENOMIC DNA]</scope>
    <source>
        <strain evidence="1">A17</strain>
        <strain evidence="2 3">cv. Jemalong A17</strain>
    </source>
</reference>
<reference evidence="2" key="3">
    <citation type="submission" date="2015-06" db="UniProtKB">
        <authorList>
            <consortium name="EnsemblPlants"/>
        </authorList>
    </citation>
    <scope>IDENTIFICATION</scope>
    <source>
        <strain evidence="2">cv. Jemalong A17</strain>
    </source>
</reference>
<dbReference type="Proteomes" id="UP000002051">
    <property type="component" value="Unassembled WGS sequence"/>
</dbReference>
<gene>
    <name evidence="1" type="ORF">MTR_0115s0040</name>
</gene>
<evidence type="ECO:0000313" key="2">
    <source>
        <dbReference type="EnsemblPlants" id="KEH16692"/>
    </source>
</evidence>
<sequence length="90" mass="10452">MGDMKHITLGDYGRLNDIDEVTQGFQPENLVLFDIKNEVLAALRENQLSSTESKDCNAHLTHFLKSMQHHQPIWSFILREKTMFVCIFSK</sequence>
<accession>A0A072TH31</accession>
<proteinExistence type="predicted"/>
<name>A0A072TH31_MEDTR</name>
<dbReference type="AlphaFoldDB" id="A0A072TH31"/>
<evidence type="ECO:0000313" key="3">
    <source>
        <dbReference type="Proteomes" id="UP000002051"/>
    </source>
</evidence>
<dbReference type="EnsemblPlants" id="KEH16692">
    <property type="protein sequence ID" value="KEH16692"/>
    <property type="gene ID" value="MTR_0115s0040"/>
</dbReference>
<dbReference type="EMBL" id="KL402840">
    <property type="protein sequence ID" value="KEH16692.1"/>
    <property type="molecule type" value="Genomic_DNA"/>
</dbReference>
<reference evidence="1 3" key="2">
    <citation type="journal article" date="2014" name="BMC Genomics">
        <title>An improved genome release (version Mt4.0) for the model legume Medicago truncatula.</title>
        <authorList>
            <person name="Tang H."/>
            <person name="Krishnakumar V."/>
            <person name="Bidwell S."/>
            <person name="Rosen B."/>
            <person name="Chan A."/>
            <person name="Zhou S."/>
            <person name="Gentzbittel L."/>
            <person name="Childs K.L."/>
            <person name="Yandell M."/>
            <person name="Gundlach H."/>
            <person name="Mayer K.F."/>
            <person name="Schwartz D.C."/>
            <person name="Town C.D."/>
        </authorList>
    </citation>
    <scope>GENOME REANNOTATION</scope>
    <source>
        <strain evidence="1">A17</strain>
        <strain evidence="2 3">cv. Jemalong A17</strain>
    </source>
</reference>
<dbReference type="HOGENOM" id="CLU_2444261_0_0_1"/>